<evidence type="ECO:0000256" key="1">
    <source>
        <dbReference type="SAM" id="Phobius"/>
    </source>
</evidence>
<keyword evidence="3" id="KW-1185">Reference proteome</keyword>
<sequence>MVDHVISRALRIVLFSGLICIFACGSALAGLSHYVPGGLGIKNATMPPPGFWYAGYNQLYRAKTYRDDGGRNSTTTDMDITVFANVNQFAWITDKKIFGANYGVDLFVPLIYTDLEVDFMGVTVTEDRRFGLGDLFIDPLVLCWHGARWDAFLASGAYLPTAQHDKAASPGKGYWTFMHQAGATFYFDERKAWSVSARGRFLHSTEDPDTDIRPGNEAIFEYGLGKDVPLGGGAVLTAGLIGYSYIQLTKDSGPGASGLKAEGHALGPELQLSVFEPFFLNVSLRYTREYEVRNNTEGDSVCLTIVASF</sequence>
<proteinExistence type="predicted"/>
<name>A0A1M5G669_9BACT</name>
<evidence type="ECO:0000313" key="2">
    <source>
        <dbReference type="EMBL" id="SHF99208.1"/>
    </source>
</evidence>
<dbReference type="RefSeq" id="WP_073040982.1">
    <property type="nucleotide sequence ID" value="NZ_FQVB01000035.1"/>
</dbReference>
<evidence type="ECO:0000313" key="3">
    <source>
        <dbReference type="Proteomes" id="UP000184076"/>
    </source>
</evidence>
<dbReference type="Pfam" id="PF13557">
    <property type="entry name" value="Phenol_MetA_deg"/>
    <property type="match status" value="1"/>
</dbReference>
<feature type="transmembrane region" description="Helical" evidence="1">
    <location>
        <begin position="12"/>
        <end position="35"/>
    </location>
</feature>
<gene>
    <name evidence="2" type="ORF">SAMN02745206_03059</name>
</gene>
<dbReference type="AlphaFoldDB" id="A0A1M5G669"/>
<keyword evidence="1" id="KW-1133">Transmembrane helix</keyword>
<keyword evidence="1" id="KW-0472">Membrane</keyword>
<protein>
    <submittedName>
        <fullName evidence="2">Uncharacterized conserved protein</fullName>
    </submittedName>
</protein>
<organism evidence="2 3">
    <name type="scientific">Desulfacinum infernum DSM 9756</name>
    <dbReference type="NCBI Taxonomy" id="1121391"/>
    <lineage>
        <taxon>Bacteria</taxon>
        <taxon>Pseudomonadati</taxon>
        <taxon>Thermodesulfobacteriota</taxon>
        <taxon>Syntrophobacteria</taxon>
        <taxon>Syntrophobacterales</taxon>
        <taxon>Syntrophobacteraceae</taxon>
        <taxon>Desulfacinum</taxon>
    </lineage>
</organism>
<keyword evidence="1" id="KW-0812">Transmembrane</keyword>
<accession>A0A1M5G669</accession>
<dbReference type="Proteomes" id="UP000184076">
    <property type="component" value="Unassembled WGS sequence"/>
</dbReference>
<dbReference type="InterPro" id="IPR025737">
    <property type="entry name" value="FApF"/>
</dbReference>
<dbReference type="EMBL" id="FQVB01000035">
    <property type="protein sequence ID" value="SHF99208.1"/>
    <property type="molecule type" value="Genomic_DNA"/>
</dbReference>
<reference evidence="3" key="1">
    <citation type="submission" date="2016-11" db="EMBL/GenBank/DDBJ databases">
        <authorList>
            <person name="Varghese N."/>
            <person name="Submissions S."/>
        </authorList>
    </citation>
    <scope>NUCLEOTIDE SEQUENCE [LARGE SCALE GENOMIC DNA]</scope>
    <source>
        <strain evidence="3">DSM 9756</strain>
    </source>
</reference>